<dbReference type="GeneID" id="77726667"/>
<dbReference type="AlphaFoldDB" id="A0AA38LTN0"/>
<comment type="caution">
    <text evidence="4">The sequence shown here is derived from an EMBL/GenBank/DDBJ whole genome shotgun (WGS) entry which is preliminary data.</text>
</comment>
<gene>
    <name evidence="4" type="ORF">MKK02DRAFT_28004</name>
</gene>
<accession>A0AA38LTN0</accession>
<reference evidence="4" key="1">
    <citation type="journal article" date="2022" name="G3 (Bethesda)">
        <title>High quality genome of the basidiomycete yeast Dioszegia hungarica PDD-24b-2 isolated from cloud water.</title>
        <authorList>
            <person name="Jarrige D."/>
            <person name="Haridas S."/>
            <person name="Bleykasten-Grosshans C."/>
            <person name="Joly M."/>
            <person name="Nadalig T."/>
            <person name="Sancelme M."/>
            <person name="Vuilleumier S."/>
            <person name="Grigoriev I.V."/>
            <person name="Amato P."/>
            <person name="Bringel F."/>
        </authorList>
    </citation>
    <scope>NUCLEOTIDE SEQUENCE</scope>
    <source>
        <strain evidence="4">PDD-24b-2</strain>
    </source>
</reference>
<evidence type="ECO:0000313" key="5">
    <source>
        <dbReference type="Proteomes" id="UP001164286"/>
    </source>
</evidence>
<evidence type="ECO:0000313" key="4">
    <source>
        <dbReference type="EMBL" id="KAI9634873.1"/>
    </source>
</evidence>
<dbReference type="GO" id="GO:0003676">
    <property type="term" value="F:nucleic acid binding"/>
    <property type="evidence" value="ECO:0007669"/>
    <property type="project" value="InterPro"/>
</dbReference>
<dbReference type="InterPro" id="IPR036875">
    <property type="entry name" value="Znf_CCHC_sf"/>
</dbReference>
<feature type="region of interest" description="Disordered" evidence="2">
    <location>
        <begin position="54"/>
        <end position="82"/>
    </location>
</feature>
<dbReference type="RefSeq" id="XP_052944650.1">
    <property type="nucleotide sequence ID" value="XM_053087462.1"/>
</dbReference>
<sequence>MAITNGGKQKKFGSKGGQKKDKDQKGSGAQQGQQGQKETRTCYNCDKVGYLAAKCRAPKRERNSGSKDGDQNSSGSSTNYEAMATTRITPTSSRKWMWDEDYYRPSRRVAPEIPTPSLSPPVEEEKAQVELAAFTAEEGEVSVPDSRGWLVDSGASNHLTPSRNLLSNIRQCDPPVDFGTASSKSRMTAREMGQATIELDNGQMATLFPVYLVPNARLNLLSVSSATAKGWQISLSDTMGQLFKGHRRLTFSRFENHWYIPPYLVRHEALAATGPTSGMIRSKLEEEHRRLGHIGRTKLEELAKAGQLQYPWEELKEDNFKSSDCPTCQSWKAVRPPKDNAPKHPLSQGMLLHVDIAGPFDPSRRLNRWILGQDPDVSGWIVLVEATNEIIRSRDVKPLTGSVSQEPEVSAIGVRTSVSNEEEMEDDVVIEGDDEEAEGDEDVGGAPDMDDPLSDVSADVFTPPTPHFQIPISFERVKGPIQPGYDESTQQ</sequence>
<feature type="domain" description="Retrovirus-related Pol polyprotein from transposon TNT 1-94-like beta-barrel" evidence="3">
    <location>
        <begin position="149"/>
        <end position="230"/>
    </location>
</feature>
<keyword evidence="1" id="KW-0507">mRNA processing</keyword>
<feature type="compositionally biased region" description="Polar residues" evidence="2">
    <location>
        <begin position="71"/>
        <end position="82"/>
    </location>
</feature>
<feature type="region of interest" description="Disordered" evidence="2">
    <location>
        <begin position="431"/>
        <end position="468"/>
    </location>
</feature>
<dbReference type="InterPro" id="IPR054722">
    <property type="entry name" value="PolX-like_BBD"/>
</dbReference>
<dbReference type="Pfam" id="PF22936">
    <property type="entry name" value="Pol_BBD"/>
    <property type="match status" value="1"/>
</dbReference>
<feature type="compositionally biased region" description="Acidic residues" evidence="2">
    <location>
        <begin position="431"/>
        <end position="453"/>
    </location>
</feature>
<dbReference type="GO" id="GO:0006397">
    <property type="term" value="P:mRNA processing"/>
    <property type="evidence" value="ECO:0007669"/>
    <property type="project" value="UniProtKB-KW"/>
</dbReference>
<evidence type="ECO:0000256" key="2">
    <source>
        <dbReference type="SAM" id="MobiDB-lite"/>
    </source>
</evidence>
<dbReference type="GO" id="GO:0008270">
    <property type="term" value="F:zinc ion binding"/>
    <property type="evidence" value="ECO:0007669"/>
    <property type="project" value="InterPro"/>
</dbReference>
<dbReference type="SUPFAM" id="SSF57756">
    <property type="entry name" value="Retrovirus zinc finger-like domains"/>
    <property type="match status" value="1"/>
</dbReference>
<evidence type="ECO:0000256" key="1">
    <source>
        <dbReference type="ARBA" id="ARBA00022664"/>
    </source>
</evidence>
<feature type="compositionally biased region" description="Basic and acidic residues" evidence="2">
    <location>
        <begin position="58"/>
        <end position="70"/>
    </location>
</feature>
<protein>
    <recommendedName>
        <fullName evidence="3">Retrovirus-related Pol polyprotein from transposon TNT 1-94-like beta-barrel domain-containing protein</fullName>
    </recommendedName>
</protein>
<feature type="compositionally biased region" description="Low complexity" evidence="2">
    <location>
        <begin position="26"/>
        <end position="36"/>
    </location>
</feature>
<organism evidence="4 5">
    <name type="scientific">Dioszegia hungarica</name>
    <dbReference type="NCBI Taxonomy" id="4972"/>
    <lineage>
        <taxon>Eukaryota</taxon>
        <taxon>Fungi</taxon>
        <taxon>Dikarya</taxon>
        <taxon>Basidiomycota</taxon>
        <taxon>Agaricomycotina</taxon>
        <taxon>Tremellomycetes</taxon>
        <taxon>Tremellales</taxon>
        <taxon>Bulleribasidiaceae</taxon>
        <taxon>Dioszegia</taxon>
    </lineage>
</organism>
<name>A0AA38LTN0_9TREE</name>
<dbReference type="Proteomes" id="UP001164286">
    <property type="component" value="Unassembled WGS sequence"/>
</dbReference>
<feature type="region of interest" description="Disordered" evidence="2">
    <location>
        <begin position="1"/>
        <end position="40"/>
    </location>
</feature>
<evidence type="ECO:0000259" key="3">
    <source>
        <dbReference type="Pfam" id="PF22936"/>
    </source>
</evidence>
<keyword evidence="5" id="KW-1185">Reference proteome</keyword>
<proteinExistence type="predicted"/>
<dbReference type="EMBL" id="JAKWFO010000006">
    <property type="protein sequence ID" value="KAI9634873.1"/>
    <property type="molecule type" value="Genomic_DNA"/>
</dbReference>